<keyword evidence="1" id="KW-0812">Transmembrane</keyword>
<name>A0ABT8SJ46_9CAUL</name>
<evidence type="ECO:0000313" key="2">
    <source>
        <dbReference type="EMBL" id="MDO1558019.1"/>
    </source>
</evidence>
<feature type="transmembrane region" description="Helical" evidence="1">
    <location>
        <begin position="152"/>
        <end position="169"/>
    </location>
</feature>
<reference evidence="2" key="1">
    <citation type="submission" date="2023-07" db="EMBL/GenBank/DDBJ databases">
        <title>Brevundimonas soil sp. nov., isolated from the soil of chemical plant.</title>
        <authorList>
            <person name="Wu N."/>
        </authorList>
    </citation>
    <scope>NUCLEOTIDE SEQUENCE</scope>
    <source>
        <strain evidence="2">XZ-24</strain>
    </source>
</reference>
<dbReference type="Proteomes" id="UP001169063">
    <property type="component" value="Unassembled WGS sequence"/>
</dbReference>
<feature type="transmembrane region" description="Helical" evidence="1">
    <location>
        <begin position="20"/>
        <end position="41"/>
    </location>
</feature>
<organism evidence="2 3">
    <name type="scientific">Peiella sedimenti</name>
    <dbReference type="NCBI Taxonomy" id="3061083"/>
    <lineage>
        <taxon>Bacteria</taxon>
        <taxon>Pseudomonadati</taxon>
        <taxon>Pseudomonadota</taxon>
        <taxon>Alphaproteobacteria</taxon>
        <taxon>Caulobacterales</taxon>
        <taxon>Caulobacteraceae</taxon>
        <taxon>Peiella</taxon>
    </lineage>
</organism>
<sequence>MTAAAQKQAETHYARDLVRAFGGALIFAVPLLMTMEMWWFGFHMDRVRMAVFIAASAPLLIGLAYYAGFSHRQNLLDATLDAFAALAVGAVTASVLLVLVGALQQGDAPRQLIGQVSLQAVPAAIGALLARRQLRGGGAPEDKKPETYAGELFLMVIGALFLALNLAPTEEMVLIAWRASPWHMLALLALSLGVMHVIVYQAGFGGQEEHGRPLTAFFHFTLAGYGLVLLTGLFVLWLFGRTDGQALSEIVATCVVLGFPAGLGAAAARLLV</sequence>
<keyword evidence="1" id="KW-1133">Transmembrane helix</keyword>
<comment type="caution">
    <text evidence="2">The sequence shown here is derived from an EMBL/GenBank/DDBJ whole genome shotgun (WGS) entry which is preliminary data.</text>
</comment>
<dbReference type="Pfam" id="PF09622">
    <property type="entry name" value="DUF2391"/>
    <property type="match status" value="1"/>
</dbReference>
<feature type="transmembrane region" description="Helical" evidence="1">
    <location>
        <begin position="47"/>
        <end position="68"/>
    </location>
</feature>
<gene>
    <name evidence="2" type="ORF">Q0812_01080</name>
</gene>
<dbReference type="InterPro" id="IPR013416">
    <property type="entry name" value="CHP02587_IM"/>
</dbReference>
<feature type="transmembrane region" description="Helical" evidence="1">
    <location>
        <begin position="250"/>
        <end position="271"/>
    </location>
</feature>
<feature type="transmembrane region" description="Helical" evidence="1">
    <location>
        <begin position="181"/>
        <end position="204"/>
    </location>
</feature>
<proteinExistence type="predicted"/>
<dbReference type="EMBL" id="JAUKTR010000001">
    <property type="protein sequence ID" value="MDO1558019.1"/>
    <property type="molecule type" value="Genomic_DNA"/>
</dbReference>
<dbReference type="InterPro" id="IPR024464">
    <property type="entry name" value="DUF2391"/>
</dbReference>
<dbReference type="RefSeq" id="WP_302108443.1">
    <property type="nucleotide sequence ID" value="NZ_JAUKTR010000001.1"/>
</dbReference>
<keyword evidence="3" id="KW-1185">Reference proteome</keyword>
<evidence type="ECO:0000256" key="1">
    <source>
        <dbReference type="SAM" id="Phobius"/>
    </source>
</evidence>
<evidence type="ECO:0000313" key="3">
    <source>
        <dbReference type="Proteomes" id="UP001169063"/>
    </source>
</evidence>
<feature type="transmembrane region" description="Helical" evidence="1">
    <location>
        <begin position="216"/>
        <end position="238"/>
    </location>
</feature>
<accession>A0ABT8SJ46</accession>
<keyword evidence="1" id="KW-0472">Membrane</keyword>
<dbReference type="NCBIfam" id="TIGR02587">
    <property type="entry name" value="TIGR02587 family membrane protein"/>
    <property type="match status" value="1"/>
</dbReference>
<feature type="transmembrane region" description="Helical" evidence="1">
    <location>
        <begin position="80"/>
        <end position="100"/>
    </location>
</feature>
<protein>
    <submittedName>
        <fullName evidence="2">TIGR02587 family membrane protein</fullName>
    </submittedName>
</protein>